<organism evidence="1 2">
    <name type="scientific">Amycolatopsis jiangsuensis</name>
    <dbReference type="NCBI Taxonomy" id="1181879"/>
    <lineage>
        <taxon>Bacteria</taxon>
        <taxon>Bacillati</taxon>
        <taxon>Actinomycetota</taxon>
        <taxon>Actinomycetes</taxon>
        <taxon>Pseudonocardiales</taxon>
        <taxon>Pseudonocardiaceae</taxon>
        <taxon>Amycolatopsis</taxon>
    </lineage>
</organism>
<dbReference type="EMBL" id="JACHMG010000001">
    <property type="protein sequence ID" value="MBB4684350.1"/>
    <property type="molecule type" value="Genomic_DNA"/>
</dbReference>
<dbReference type="RefSeq" id="WP_184779369.1">
    <property type="nucleotide sequence ID" value="NZ_JACHMG010000001.1"/>
</dbReference>
<keyword evidence="2" id="KW-1185">Reference proteome</keyword>
<reference evidence="1 2" key="1">
    <citation type="submission" date="2020-08" db="EMBL/GenBank/DDBJ databases">
        <title>Sequencing the genomes of 1000 actinobacteria strains.</title>
        <authorList>
            <person name="Klenk H.-P."/>
        </authorList>
    </citation>
    <scope>NUCLEOTIDE SEQUENCE [LARGE SCALE GENOMIC DNA]</scope>
    <source>
        <strain evidence="1 2">DSM 45859</strain>
    </source>
</reference>
<dbReference type="GO" id="GO:0016705">
    <property type="term" value="F:oxidoreductase activity, acting on paired donors, with incorporation or reduction of molecular oxygen"/>
    <property type="evidence" value="ECO:0007669"/>
    <property type="project" value="InterPro"/>
</dbReference>
<comment type="caution">
    <text evidence="1">The sequence shown here is derived from an EMBL/GenBank/DDBJ whole genome shotgun (WGS) entry which is preliminary data.</text>
</comment>
<proteinExistence type="predicted"/>
<dbReference type="AlphaFoldDB" id="A0A840IR33"/>
<accession>A0A840IR33</accession>
<gene>
    <name evidence="1" type="ORF">BJY18_001835</name>
</gene>
<evidence type="ECO:0000313" key="2">
    <source>
        <dbReference type="Proteomes" id="UP000581769"/>
    </source>
</evidence>
<dbReference type="InterPro" id="IPR036661">
    <property type="entry name" value="Luciferase-like_sf"/>
</dbReference>
<evidence type="ECO:0008006" key="3">
    <source>
        <dbReference type="Google" id="ProtNLM"/>
    </source>
</evidence>
<dbReference type="Gene3D" id="3.20.20.30">
    <property type="entry name" value="Luciferase-like domain"/>
    <property type="match status" value="1"/>
</dbReference>
<dbReference type="Proteomes" id="UP000581769">
    <property type="component" value="Unassembled WGS sequence"/>
</dbReference>
<protein>
    <recommendedName>
        <fullName evidence="3">Luciferase-like monooxygenase</fullName>
    </recommendedName>
</protein>
<name>A0A840IR33_9PSEU</name>
<evidence type="ECO:0000313" key="1">
    <source>
        <dbReference type="EMBL" id="MBB4684350.1"/>
    </source>
</evidence>
<sequence length="69" mass="7190">MGGPSTVAGTLAAYIGDCRLDALDVSFQVPGLAVEEADQAMAMFAREVMPQVRSLSHKLPSGSIAKVAR</sequence>